<proteinExistence type="predicted"/>
<keyword evidence="1" id="KW-0175">Coiled coil</keyword>
<dbReference type="EMBL" id="CAACVG010002777">
    <property type="protein sequence ID" value="VEN36898.1"/>
    <property type="molecule type" value="Genomic_DNA"/>
</dbReference>
<name>A0A653BMR2_CALMS</name>
<sequence length="433" mass="49854">MNEQIFEDTRDILELVDDRKEKVANAKQRLKQEEVNNENLIVAKKELETLHALNVAGLATNEYFIDKTKSTITTFVNEAREVYSKCQELHPCSSNQADMLDGAFNTLTKKEANFAQAQNNIDELLKSLEEEYKNLCYLEEETKERLKNGAIISEEQKIQDLLANIQKAEQEGNDLEIEYQTLQLNFAQNLKNREELEAKLLAKKEQINETNAEVKYLTEYCDAEENVIKKLEQEIAALEEKMTEIQAEINSLTESISSLSEQPQEDLDELIMVKQQSLEAARKDKAEKKQKYKELFEKNQGILNLAKQQCSDFEAAISEFKQKIEISETHVTELKAEEEMLMKENELSLATLKKYEQEVISEKYKLKKLKAEKARPLFTKPNIPKPTPIGKPELVVASSKRNPTPSNWDSDGSMDADYNAFIQKTRSLKRLKK</sequence>
<gene>
    <name evidence="2" type="ORF">CALMAC_LOCUS2335</name>
</gene>
<feature type="coiled-coil region" evidence="1">
    <location>
        <begin position="107"/>
        <end position="372"/>
    </location>
</feature>
<protein>
    <submittedName>
        <fullName evidence="2">Uncharacterized protein</fullName>
    </submittedName>
</protein>
<evidence type="ECO:0000313" key="3">
    <source>
        <dbReference type="Proteomes" id="UP000410492"/>
    </source>
</evidence>
<keyword evidence="3" id="KW-1185">Reference proteome</keyword>
<dbReference type="OrthoDB" id="6763227at2759"/>
<accession>A0A653BMR2</accession>
<evidence type="ECO:0000313" key="2">
    <source>
        <dbReference type="EMBL" id="VEN36898.1"/>
    </source>
</evidence>
<reference evidence="2 3" key="1">
    <citation type="submission" date="2019-01" db="EMBL/GenBank/DDBJ databases">
        <authorList>
            <person name="Sayadi A."/>
        </authorList>
    </citation>
    <scope>NUCLEOTIDE SEQUENCE [LARGE SCALE GENOMIC DNA]</scope>
</reference>
<evidence type="ECO:0000256" key="1">
    <source>
        <dbReference type="SAM" id="Coils"/>
    </source>
</evidence>
<dbReference type="Proteomes" id="UP000410492">
    <property type="component" value="Unassembled WGS sequence"/>
</dbReference>
<dbReference type="AlphaFoldDB" id="A0A653BMR2"/>
<organism evidence="2 3">
    <name type="scientific">Callosobruchus maculatus</name>
    <name type="common">Southern cowpea weevil</name>
    <name type="synonym">Pulse bruchid</name>
    <dbReference type="NCBI Taxonomy" id="64391"/>
    <lineage>
        <taxon>Eukaryota</taxon>
        <taxon>Metazoa</taxon>
        <taxon>Ecdysozoa</taxon>
        <taxon>Arthropoda</taxon>
        <taxon>Hexapoda</taxon>
        <taxon>Insecta</taxon>
        <taxon>Pterygota</taxon>
        <taxon>Neoptera</taxon>
        <taxon>Endopterygota</taxon>
        <taxon>Coleoptera</taxon>
        <taxon>Polyphaga</taxon>
        <taxon>Cucujiformia</taxon>
        <taxon>Chrysomeloidea</taxon>
        <taxon>Chrysomelidae</taxon>
        <taxon>Bruchinae</taxon>
        <taxon>Bruchini</taxon>
        <taxon>Callosobruchus</taxon>
    </lineage>
</organism>
<feature type="coiled-coil region" evidence="1">
    <location>
        <begin position="13"/>
        <end position="50"/>
    </location>
</feature>